<evidence type="ECO:0000256" key="3">
    <source>
        <dbReference type="ARBA" id="ARBA00005174"/>
    </source>
</evidence>
<dbReference type="InterPro" id="IPR020560">
    <property type="entry name" value="PRibGlycinamide_synth_C-dom"/>
</dbReference>
<dbReference type="InterPro" id="IPR037123">
    <property type="entry name" value="PRibGlycinamide_synth_C_sf"/>
</dbReference>
<dbReference type="GO" id="GO:0004637">
    <property type="term" value="F:phosphoribosylamine-glycine ligase activity"/>
    <property type="evidence" value="ECO:0007669"/>
    <property type="project" value="UniProtKB-UniRule"/>
</dbReference>
<dbReference type="Pfam" id="PF01071">
    <property type="entry name" value="GARS_A"/>
    <property type="match status" value="1"/>
</dbReference>
<dbReference type="AlphaFoldDB" id="A0AB39UPI9"/>
<dbReference type="EMBL" id="CP129675">
    <property type="protein sequence ID" value="XDS45792.1"/>
    <property type="molecule type" value="Genomic_DNA"/>
</dbReference>
<dbReference type="InterPro" id="IPR011761">
    <property type="entry name" value="ATP-grasp"/>
</dbReference>
<dbReference type="GO" id="GO:0005524">
    <property type="term" value="F:ATP binding"/>
    <property type="evidence" value="ECO:0007669"/>
    <property type="project" value="UniProtKB-UniRule"/>
</dbReference>
<dbReference type="EMBL" id="CP129683">
    <property type="protein sequence ID" value="XDS50644.1"/>
    <property type="molecule type" value="Genomic_DNA"/>
</dbReference>
<dbReference type="NCBIfam" id="TIGR00877">
    <property type="entry name" value="purD"/>
    <property type="match status" value="1"/>
</dbReference>
<gene>
    <name evidence="12 17" type="primary">purD</name>
    <name evidence="17" type="ORF">QN062_09785</name>
    <name evidence="16" type="ORF">QN216_03995</name>
    <name evidence="15" type="ORF">QN217_06450</name>
</gene>
<name>A0AB39UPI9_9BIFI</name>
<dbReference type="PANTHER" id="PTHR43472:SF1">
    <property type="entry name" value="PHOSPHORIBOSYLAMINE--GLYCINE LIGASE, CHLOROPLASTIC"/>
    <property type="match status" value="1"/>
</dbReference>
<evidence type="ECO:0000313" key="17">
    <source>
        <dbReference type="EMBL" id="XDS50644.1"/>
    </source>
</evidence>
<accession>A0AB39UPI9</accession>
<evidence type="ECO:0000256" key="4">
    <source>
        <dbReference type="ARBA" id="ARBA00013255"/>
    </source>
</evidence>
<dbReference type="InterPro" id="IPR000115">
    <property type="entry name" value="PRibGlycinamide_synth"/>
</dbReference>
<dbReference type="SMART" id="SM01210">
    <property type="entry name" value="GARS_C"/>
    <property type="match status" value="1"/>
</dbReference>
<keyword evidence="7 12" id="KW-0658">Purine biosynthesis</keyword>
<evidence type="ECO:0000256" key="9">
    <source>
        <dbReference type="ARBA" id="ARBA00038345"/>
    </source>
</evidence>
<comment type="similarity">
    <text evidence="9 12">Belongs to the GARS family.</text>
</comment>
<feature type="domain" description="ATP-grasp" evidence="14">
    <location>
        <begin position="110"/>
        <end position="316"/>
    </location>
</feature>
<evidence type="ECO:0000256" key="13">
    <source>
        <dbReference type="PROSITE-ProRule" id="PRU00409"/>
    </source>
</evidence>
<dbReference type="InterPro" id="IPR016185">
    <property type="entry name" value="PreATP-grasp_dom_sf"/>
</dbReference>
<proteinExistence type="inferred from homology"/>
<protein>
    <recommendedName>
        <fullName evidence="4 12">Phosphoribosylamine--glycine ligase</fullName>
        <ecNumber evidence="4 12">6.3.4.13</ecNumber>
    </recommendedName>
    <alternativeName>
        <fullName evidence="12">GARS</fullName>
    </alternativeName>
    <alternativeName>
        <fullName evidence="10 12">Glycinamide ribonucleotide synthetase</fullName>
    </alternativeName>
    <alternativeName>
        <fullName evidence="11 12">Phosphoribosylglycinamide synthetase</fullName>
    </alternativeName>
</protein>
<evidence type="ECO:0000256" key="6">
    <source>
        <dbReference type="ARBA" id="ARBA00022741"/>
    </source>
</evidence>
<keyword evidence="6 13" id="KW-0547">Nucleotide-binding</keyword>
<dbReference type="Gene3D" id="3.40.50.20">
    <property type="match status" value="1"/>
</dbReference>
<comment type="catalytic activity">
    <reaction evidence="12">
        <text>5-phospho-beta-D-ribosylamine + glycine + ATP = N(1)-(5-phospho-beta-D-ribosyl)glycinamide + ADP + phosphate + H(+)</text>
        <dbReference type="Rhea" id="RHEA:17453"/>
        <dbReference type="ChEBI" id="CHEBI:15378"/>
        <dbReference type="ChEBI" id="CHEBI:30616"/>
        <dbReference type="ChEBI" id="CHEBI:43474"/>
        <dbReference type="ChEBI" id="CHEBI:57305"/>
        <dbReference type="ChEBI" id="CHEBI:58681"/>
        <dbReference type="ChEBI" id="CHEBI:143788"/>
        <dbReference type="ChEBI" id="CHEBI:456216"/>
        <dbReference type="EC" id="6.3.4.13"/>
    </reaction>
</comment>
<comment type="cofactor">
    <cofactor evidence="1">
        <name>Mn(2+)</name>
        <dbReference type="ChEBI" id="CHEBI:29035"/>
    </cofactor>
</comment>
<dbReference type="FunFam" id="3.30.1490.20:FF:000006">
    <property type="entry name" value="phosphoribosylamine--glycine ligase, chloroplastic-like"/>
    <property type="match status" value="1"/>
</dbReference>
<dbReference type="Gene3D" id="3.90.600.10">
    <property type="entry name" value="Phosphoribosylglycinamide synthetase, C-terminal domain"/>
    <property type="match status" value="1"/>
</dbReference>
<dbReference type="Gene3D" id="3.30.470.20">
    <property type="entry name" value="ATP-grasp fold, B domain"/>
    <property type="match status" value="1"/>
</dbReference>
<dbReference type="EC" id="6.3.4.13" evidence="4 12"/>
<dbReference type="GO" id="GO:0046872">
    <property type="term" value="F:metal ion binding"/>
    <property type="evidence" value="ECO:0007669"/>
    <property type="project" value="InterPro"/>
</dbReference>
<evidence type="ECO:0000256" key="5">
    <source>
        <dbReference type="ARBA" id="ARBA00022598"/>
    </source>
</evidence>
<organism evidence="17">
    <name type="scientific">Bifidobacterium fermentum</name>
    <dbReference type="NCBI Taxonomy" id="3059035"/>
    <lineage>
        <taxon>Bacteria</taxon>
        <taxon>Bacillati</taxon>
        <taxon>Actinomycetota</taxon>
        <taxon>Actinomycetes</taxon>
        <taxon>Bifidobacteriales</taxon>
        <taxon>Bifidobacteriaceae</taxon>
        <taxon>Bifidobacterium</taxon>
    </lineage>
</organism>
<evidence type="ECO:0000256" key="10">
    <source>
        <dbReference type="ARBA" id="ARBA00042242"/>
    </source>
</evidence>
<evidence type="ECO:0000256" key="7">
    <source>
        <dbReference type="ARBA" id="ARBA00022755"/>
    </source>
</evidence>
<dbReference type="RefSeq" id="WP_369341608.1">
    <property type="nucleotide sequence ID" value="NZ_CP129675.1"/>
</dbReference>
<dbReference type="InterPro" id="IPR011054">
    <property type="entry name" value="Rudment_hybrid_motif"/>
</dbReference>
<dbReference type="PROSITE" id="PS50975">
    <property type="entry name" value="ATP_GRASP"/>
    <property type="match status" value="1"/>
</dbReference>
<dbReference type="InterPro" id="IPR020559">
    <property type="entry name" value="PRibGlycinamide_synth_CS"/>
</dbReference>
<dbReference type="GO" id="GO:0009113">
    <property type="term" value="P:purine nucleobase biosynthetic process"/>
    <property type="evidence" value="ECO:0007669"/>
    <property type="project" value="InterPro"/>
</dbReference>
<evidence type="ECO:0000256" key="11">
    <source>
        <dbReference type="ARBA" id="ARBA00042864"/>
    </source>
</evidence>
<dbReference type="HAMAP" id="MF_00138">
    <property type="entry name" value="GARS"/>
    <property type="match status" value="1"/>
</dbReference>
<dbReference type="InterPro" id="IPR020561">
    <property type="entry name" value="PRibGlycinamid_synth_ATP-grasp"/>
</dbReference>
<dbReference type="Gene3D" id="3.30.1490.20">
    <property type="entry name" value="ATP-grasp fold, A domain"/>
    <property type="match status" value="1"/>
</dbReference>
<dbReference type="Pfam" id="PF02844">
    <property type="entry name" value="GARS_N"/>
    <property type="match status" value="1"/>
</dbReference>
<evidence type="ECO:0000259" key="14">
    <source>
        <dbReference type="PROSITE" id="PS50975"/>
    </source>
</evidence>
<keyword evidence="5 12" id="KW-0436">Ligase</keyword>
<evidence type="ECO:0000313" key="15">
    <source>
        <dbReference type="EMBL" id="XDS45792.1"/>
    </source>
</evidence>
<evidence type="ECO:0000256" key="12">
    <source>
        <dbReference type="HAMAP-Rule" id="MF_00138"/>
    </source>
</evidence>
<evidence type="ECO:0000256" key="2">
    <source>
        <dbReference type="ARBA" id="ARBA00001946"/>
    </source>
</evidence>
<evidence type="ECO:0000313" key="16">
    <source>
        <dbReference type="EMBL" id="XDS49425.1"/>
    </source>
</evidence>
<sequence>MGQKVLIIGSGAREHVVAHTLLKGGSVDEVVCAPGNPGMERDGIRTTQLSPSNHAALIDFVEDNDIDWVFVGPEVPLIEGIVDDFEAAGIKAFGPNKAAAQIEGSKDYAKQLMERHGIPTAKYETFDDLERASMYVSEHGTPIVIKADGLAAGKGVTVAMDDDQAQEALKQIFLDHRFGAAGAKVVIEEYLEGQEFSLMSFVRGNEFWPMPISQDHKRAYDGDKGPNTGGMGAYSPVPQISDASVNAAIETIVRPTVEAMVDEGVAFQGILYAGLIDTVEGPKVIEFNARFGDPETEVVLPRLTSDLGAALSAILDGEAPTFAWNGDSTTIGVVLASDGYPDQVVKGAHVPDIDLDDDSHVFYAGVSGDADGKGELVASSGRVLLVETSGRDIADAQKKVYAILDGIDASGLFFRHDIGSKALEA</sequence>
<dbReference type="SUPFAM" id="SSF52440">
    <property type="entry name" value="PreATP-grasp domain"/>
    <property type="match status" value="1"/>
</dbReference>
<comment type="cofactor">
    <cofactor evidence="2">
        <name>Mg(2+)</name>
        <dbReference type="ChEBI" id="CHEBI:18420"/>
    </cofactor>
</comment>
<dbReference type="SUPFAM" id="SSF51246">
    <property type="entry name" value="Rudiment single hybrid motif"/>
    <property type="match status" value="1"/>
</dbReference>
<dbReference type="Pfam" id="PF02843">
    <property type="entry name" value="GARS_C"/>
    <property type="match status" value="1"/>
</dbReference>
<reference evidence="17" key="1">
    <citation type="submission" date="2023-07" db="EMBL/GenBank/DDBJ databases">
        <title>Bifidobacterium aquikefiriaerophilum sp. nov. and Bifidobacterium eccum sp. nov., isolated from water kefir.</title>
        <authorList>
            <person name="Breselge S."/>
            <person name="Bellassi P."/>
            <person name="Barcenilla C."/>
            <person name="Alvarez-Ordonez A."/>
            <person name="Morelli L."/>
            <person name="Cotter P.D."/>
        </authorList>
    </citation>
    <scope>NUCLEOTIDE SEQUENCE</scope>
    <source>
        <strain evidence="17">WK012_4_13</strain>
        <strain evidence="16">WK013_4_14</strain>
        <strain evidence="15">WK048_4_13</strain>
    </source>
</reference>
<comment type="pathway">
    <text evidence="3 12">Purine metabolism; IMP biosynthesis via de novo pathway; N(1)-(5-phospho-D-ribosyl)glycinamide from 5-phospho-alpha-D-ribose 1-diphosphate: step 2/2.</text>
</comment>
<keyword evidence="8 13" id="KW-0067">ATP-binding</keyword>
<dbReference type="SUPFAM" id="SSF56059">
    <property type="entry name" value="Glutathione synthetase ATP-binding domain-like"/>
    <property type="match status" value="1"/>
</dbReference>
<dbReference type="GO" id="GO:0006189">
    <property type="term" value="P:'de novo' IMP biosynthetic process"/>
    <property type="evidence" value="ECO:0007669"/>
    <property type="project" value="UniProtKB-UniRule"/>
</dbReference>
<dbReference type="InterPro" id="IPR013815">
    <property type="entry name" value="ATP_grasp_subdomain_1"/>
</dbReference>
<dbReference type="PANTHER" id="PTHR43472">
    <property type="entry name" value="PHOSPHORIBOSYLAMINE--GLYCINE LIGASE"/>
    <property type="match status" value="1"/>
</dbReference>
<evidence type="ECO:0000256" key="8">
    <source>
        <dbReference type="ARBA" id="ARBA00022840"/>
    </source>
</evidence>
<dbReference type="PROSITE" id="PS00184">
    <property type="entry name" value="GARS"/>
    <property type="match status" value="1"/>
</dbReference>
<evidence type="ECO:0000256" key="1">
    <source>
        <dbReference type="ARBA" id="ARBA00001936"/>
    </source>
</evidence>
<dbReference type="InterPro" id="IPR020562">
    <property type="entry name" value="PRibGlycinamide_synth_N"/>
</dbReference>
<dbReference type="SMART" id="SM01209">
    <property type="entry name" value="GARS_A"/>
    <property type="match status" value="1"/>
</dbReference>
<dbReference type="KEGG" id="bfk:QN062_09785"/>
<dbReference type="EMBL" id="CP129682">
    <property type="protein sequence ID" value="XDS49425.1"/>
    <property type="molecule type" value="Genomic_DNA"/>
</dbReference>